<dbReference type="OMA" id="CKNNWRQ"/>
<proteinExistence type="predicted"/>
<name>M7SSY6_EUTLA</name>
<dbReference type="EMBL" id="KB706451">
    <property type="protein sequence ID" value="EMR67377.1"/>
    <property type="molecule type" value="Genomic_DNA"/>
</dbReference>
<dbReference type="eggNOG" id="ENOG502TC6J">
    <property type="taxonomic scope" value="Eukaryota"/>
</dbReference>
<reference evidence="2" key="1">
    <citation type="journal article" date="2013" name="Genome Announc.">
        <title>Draft genome sequence of the grapevine dieback fungus Eutypa lata UCR-EL1.</title>
        <authorList>
            <person name="Blanco-Ulate B."/>
            <person name="Rolshausen P.E."/>
            <person name="Cantu D."/>
        </authorList>
    </citation>
    <scope>NUCLEOTIDE SEQUENCE [LARGE SCALE GENOMIC DNA]</scope>
    <source>
        <strain evidence="2">UCR-EL1</strain>
    </source>
</reference>
<accession>M7SSY6</accession>
<dbReference type="HOGENOM" id="CLU_1981875_0_0_1"/>
<keyword evidence="2" id="KW-1185">Reference proteome</keyword>
<dbReference type="InterPro" id="IPR048508">
    <property type="entry name" value="LDL"/>
</dbReference>
<evidence type="ECO:0000313" key="1">
    <source>
        <dbReference type="EMBL" id="EMR67377.1"/>
    </source>
</evidence>
<dbReference type="AlphaFoldDB" id="M7SSY6"/>
<dbReference type="KEGG" id="ela:UCREL1_5619"/>
<dbReference type="OrthoDB" id="4994258at2759"/>
<dbReference type="Pfam" id="PF21691">
    <property type="entry name" value="LDL"/>
    <property type="match status" value="1"/>
</dbReference>
<protein>
    <submittedName>
        <fullName evidence="1">Uncharacterized protein</fullName>
    </submittedName>
</protein>
<sequence>MQLAQETTRILSLTSAALANICYNHVQGNHKVDCVDKEQVSFAGAGYCGKYWDKLNGDWEDWNDSNGNLANFGKVSKFSSQEACEAAFKEIVDLCHEGWDGGSWAAQGVVLNVNFCKW</sequence>
<dbReference type="Proteomes" id="UP000012174">
    <property type="component" value="Unassembled WGS sequence"/>
</dbReference>
<gene>
    <name evidence="1" type="ORF">UCREL1_5619</name>
</gene>
<organism evidence="1 2">
    <name type="scientific">Eutypa lata (strain UCR-EL1)</name>
    <name type="common">Grapevine dieback disease fungus</name>
    <name type="synonym">Eutypa armeniacae</name>
    <dbReference type="NCBI Taxonomy" id="1287681"/>
    <lineage>
        <taxon>Eukaryota</taxon>
        <taxon>Fungi</taxon>
        <taxon>Dikarya</taxon>
        <taxon>Ascomycota</taxon>
        <taxon>Pezizomycotina</taxon>
        <taxon>Sordariomycetes</taxon>
        <taxon>Xylariomycetidae</taxon>
        <taxon>Xylariales</taxon>
        <taxon>Diatrypaceae</taxon>
        <taxon>Eutypa</taxon>
    </lineage>
</organism>
<evidence type="ECO:0000313" key="2">
    <source>
        <dbReference type="Proteomes" id="UP000012174"/>
    </source>
</evidence>